<gene>
    <name evidence="1" type="ORF">E6K72_09025</name>
</gene>
<evidence type="ECO:0000313" key="2">
    <source>
        <dbReference type="Proteomes" id="UP000317716"/>
    </source>
</evidence>
<organism evidence="1 2">
    <name type="scientific">Eiseniibacteriota bacterium</name>
    <dbReference type="NCBI Taxonomy" id="2212470"/>
    <lineage>
        <taxon>Bacteria</taxon>
        <taxon>Candidatus Eiseniibacteriota</taxon>
    </lineage>
</organism>
<dbReference type="SUPFAM" id="SSF56219">
    <property type="entry name" value="DNase I-like"/>
    <property type="match status" value="1"/>
</dbReference>
<feature type="non-terminal residue" evidence="1">
    <location>
        <position position="584"/>
    </location>
</feature>
<dbReference type="NCBIfam" id="NF012200">
    <property type="entry name" value="choice_anch_D"/>
    <property type="match status" value="1"/>
</dbReference>
<protein>
    <submittedName>
        <fullName evidence="1">Choice-of-anchor D domain-containing protein</fullName>
    </submittedName>
</protein>
<dbReference type="EMBL" id="VBOS01000319">
    <property type="protein sequence ID" value="TMQ52553.1"/>
    <property type="molecule type" value="Genomic_DNA"/>
</dbReference>
<evidence type="ECO:0000313" key="1">
    <source>
        <dbReference type="EMBL" id="TMQ52553.1"/>
    </source>
</evidence>
<proteinExistence type="predicted"/>
<comment type="caution">
    <text evidence="1">The sequence shown here is derived from an EMBL/GenBank/DDBJ whole genome shotgun (WGS) entry which is preliminary data.</text>
</comment>
<accession>A0A538SMF2</accession>
<dbReference type="InterPro" id="IPR013783">
    <property type="entry name" value="Ig-like_fold"/>
</dbReference>
<dbReference type="Gene3D" id="2.60.40.10">
    <property type="entry name" value="Immunoglobulins"/>
    <property type="match status" value="1"/>
</dbReference>
<sequence>MAPEPRFRHIAGVFAAVLTVASATPSRALRLVDWNILNYPGTTGPARDPYYRTVLAPLGVDVLVTEETNSQAGVNEFLNSLNTMEPGQWAAAPFVDGNDTDAGLFYKPANVSFIGQRSFYPNAANLLRLVHMYRIKPVGYASDAAEIDLYAVHLKASMGFESQRLAEATGLRDSMNALAPGTHAMVLGDFNFYTGAEPAMTKFLESQTDNDGRLYDPLGLQGIAWQDNTNIQSAWTQSTCKTGDTGCANGAATGGLDDRFDLILPTYALQDGVGIEIIAGSYKAVGNDGLHHNNSIQDPPVIPEGAAYATALHSVSDHLPVRVDIQLPAKISTATSLAFGTVIVGGPASQNLSISNPATPPADGLDYSFTAPAGFGAPGGSFTEAAGAAPAVHPITMSTGAAGNPSGNLSVASDDPDHPTTLVALSGTVLDHAQASLDSSAALLSETLDFGDHQAGSFSTLDARVHNRGYNALQARLALNGGAITGGDSRFSIVGGFSPALIAGVGQGFTMAFNDTGATPDSTYGATLTFTSADEPLPGATSQPDLTITLRARVTGGTVAVGDGRVPAQTRLLKPFPNPLTRTS</sequence>
<reference evidence="1 2" key="1">
    <citation type="journal article" date="2019" name="Nat. Microbiol.">
        <title>Mediterranean grassland soil C-N compound turnover is dependent on rainfall and depth, and is mediated by genomically divergent microorganisms.</title>
        <authorList>
            <person name="Diamond S."/>
            <person name="Andeer P.F."/>
            <person name="Li Z."/>
            <person name="Crits-Christoph A."/>
            <person name="Burstein D."/>
            <person name="Anantharaman K."/>
            <person name="Lane K.R."/>
            <person name="Thomas B.C."/>
            <person name="Pan C."/>
            <person name="Northen T.R."/>
            <person name="Banfield J.F."/>
        </authorList>
    </citation>
    <scope>NUCLEOTIDE SEQUENCE [LARGE SCALE GENOMIC DNA]</scope>
    <source>
        <strain evidence="1">WS_2</strain>
    </source>
</reference>
<dbReference type="Proteomes" id="UP000317716">
    <property type="component" value="Unassembled WGS sequence"/>
</dbReference>
<dbReference type="Gene3D" id="3.60.10.10">
    <property type="entry name" value="Endonuclease/exonuclease/phosphatase"/>
    <property type="match status" value="1"/>
</dbReference>
<name>A0A538SMF2_UNCEI</name>
<dbReference type="InterPro" id="IPR036691">
    <property type="entry name" value="Endo/exonu/phosph_ase_sf"/>
</dbReference>
<dbReference type="AlphaFoldDB" id="A0A538SMF2"/>